<evidence type="ECO:0000256" key="2">
    <source>
        <dbReference type="ARBA" id="ARBA00023125"/>
    </source>
</evidence>
<dbReference type="RefSeq" id="XP_016635674.1">
    <property type="nucleotide sequence ID" value="XM_016773617.1"/>
</dbReference>
<accession>A0A0D2IX18</accession>
<dbReference type="Proteomes" id="UP000053411">
    <property type="component" value="Unassembled WGS sequence"/>
</dbReference>
<dbReference type="EMBL" id="KN848065">
    <property type="protein sequence ID" value="KIY01552.1"/>
    <property type="molecule type" value="Genomic_DNA"/>
</dbReference>
<keyword evidence="1" id="KW-0805">Transcription regulation</keyword>
<keyword evidence="3" id="KW-0804">Transcription</keyword>
<evidence type="ECO:0000313" key="8">
    <source>
        <dbReference type="Proteomes" id="UP000053411"/>
    </source>
</evidence>
<evidence type="ECO:0000256" key="1">
    <source>
        <dbReference type="ARBA" id="ARBA00023015"/>
    </source>
</evidence>
<dbReference type="GO" id="GO:0000981">
    <property type="term" value="F:DNA-binding transcription factor activity, RNA polymerase II-specific"/>
    <property type="evidence" value="ECO:0007669"/>
    <property type="project" value="InterPro"/>
</dbReference>
<dbReference type="GeneID" id="27708850"/>
<dbReference type="CDD" id="cd00067">
    <property type="entry name" value="GAL4"/>
    <property type="match status" value="1"/>
</dbReference>
<organism evidence="7 8">
    <name type="scientific">Fonsecaea multimorphosa CBS 102226</name>
    <dbReference type="NCBI Taxonomy" id="1442371"/>
    <lineage>
        <taxon>Eukaryota</taxon>
        <taxon>Fungi</taxon>
        <taxon>Dikarya</taxon>
        <taxon>Ascomycota</taxon>
        <taxon>Pezizomycotina</taxon>
        <taxon>Eurotiomycetes</taxon>
        <taxon>Chaetothyriomycetidae</taxon>
        <taxon>Chaetothyriales</taxon>
        <taxon>Herpotrichiellaceae</taxon>
        <taxon>Fonsecaea</taxon>
    </lineage>
</organism>
<keyword evidence="8" id="KW-1185">Reference proteome</keyword>
<evidence type="ECO:0000259" key="6">
    <source>
        <dbReference type="PROSITE" id="PS00463"/>
    </source>
</evidence>
<feature type="region of interest" description="Disordered" evidence="5">
    <location>
        <begin position="261"/>
        <end position="294"/>
    </location>
</feature>
<dbReference type="GO" id="GO:0003677">
    <property type="term" value="F:DNA binding"/>
    <property type="evidence" value="ECO:0007669"/>
    <property type="project" value="UniProtKB-KW"/>
</dbReference>
<dbReference type="OrthoDB" id="4222821at2759"/>
<feature type="compositionally biased region" description="Low complexity" evidence="5">
    <location>
        <begin position="262"/>
        <end position="294"/>
    </location>
</feature>
<protein>
    <recommendedName>
        <fullName evidence="6">Zn(2)-C6 fungal-type domain-containing protein</fullName>
    </recommendedName>
</protein>
<dbReference type="AlphaFoldDB" id="A0A0D2IX18"/>
<evidence type="ECO:0000256" key="5">
    <source>
        <dbReference type="SAM" id="MobiDB-lite"/>
    </source>
</evidence>
<dbReference type="Pfam" id="PF00172">
    <property type="entry name" value="Zn_clus"/>
    <property type="match status" value="1"/>
</dbReference>
<dbReference type="GO" id="GO:0008270">
    <property type="term" value="F:zinc ion binding"/>
    <property type="evidence" value="ECO:0007669"/>
    <property type="project" value="InterPro"/>
</dbReference>
<evidence type="ECO:0000256" key="4">
    <source>
        <dbReference type="ARBA" id="ARBA00023242"/>
    </source>
</evidence>
<keyword evidence="2" id="KW-0238">DNA-binding</keyword>
<dbReference type="InterPro" id="IPR036864">
    <property type="entry name" value="Zn2-C6_fun-type_DNA-bd_sf"/>
</dbReference>
<dbReference type="InterPro" id="IPR050797">
    <property type="entry name" value="Carb_Metab_Trans_Reg"/>
</dbReference>
<feature type="compositionally biased region" description="Low complexity" evidence="5">
    <location>
        <begin position="67"/>
        <end position="83"/>
    </location>
</feature>
<proteinExistence type="predicted"/>
<dbReference type="PROSITE" id="PS00463">
    <property type="entry name" value="ZN2_CY6_FUNGAL_1"/>
    <property type="match status" value="1"/>
</dbReference>
<evidence type="ECO:0000256" key="3">
    <source>
        <dbReference type="ARBA" id="ARBA00023163"/>
    </source>
</evidence>
<name>A0A0D2IX18_9EURO</name>
<feature type="domain" description="Zn(2)-C6 fungal-type" evidence="6">
    <location>
        <begin position="7"/>
        <end position="39"/>
    </location>
</feature>
<reference evidence="7 8" key="1">
    <citation type="submission" date="2015-01" db="EMBL/GenBank/DDBJ databases">
        <title>The Genome Sequence of Fonsecaea multimorphosa CBS 102226.</title>
        <authorList>
            <consortium name="The Broad Institute Genomics Platform"/>
            <person name="Cuomo C."/>
            <person name="de Hoog S."/>
            <person name="Gorbushina A."/>
            <person name="Stielow B."/>
            <person name="Teixiera M."/>
            <person name="Abouelleil A."/>
            <person name="Chapman S.B."/>
            <person name="Priest M."/>
            <person name="Young S.K."/>
            <person name="Wortman J."/>
            <person name="Nusbaum C."/>
            <person name="Birren B."/>
        </authorList>
    </citation>
    <scope>NUCLEOTIDE SEQUENCE [LARGE SCALE GENOMIC DNA]</scope>
    <source>
        <strain evidence="7 8">CBS 102226</strain>
    </source>
</reference>
<dbReference type="SMART" id="SM00066">
    <property type="entry name" value="GAL4"/>
    <property type="match status" value="1"/>
</dbReference>
<keyword evidence="4" id="KW-0539">Nucleus</keyword>
<gene>
    <name evidence="7" type="ORF">Z520_03104</name>
</gene>
<dbReference type="STRING" id="1442371.A0A0D2IX18"/>
<dbReference type="PANTHER" id="PTHR31668">
    <property type="entry name" value="GLUCOSE TRANSPORT TRANSCRIPTION REGULATOR RGT1-RELATED-RELATED"/>
    <property type="match status" value="1"/>
</dbReference>
<dbReference type="Gene3D" id="4.10.240.10">
    <property type="entry name" value="Zn(2)-C6 fungal-type DNA-binding domain"/>
    <property type="match status" value="1"/>
</dbReference>
<dbReference type="InterPro" id="IPR001138">
    <property type="entry name" value="Zn2Cys6_DnaBD"/>
</dbReference>
<feature type="region of interest" description="Disordered" evidence="5">
    <location>
        <begin position="44"/>
        <end position="83"/>
    </location>
</feature>
<evidence type="ECO:0000313" key="7">
    <source>
        <dbReference type="EMBL" id="KIY01552.1"/>
    </source>
</evidence>
<dbReference type="SUPFAM" id="SSF57701">
    <property type="entry name" value="Zn2/Cys6 DNA-binding domain"/>
    <property type="match status" value="1"/>
</dbReference>
<dbReference type="VEuPathDB" id="FungiDB:Z520_03104"/>
<sequence>MNQQRSACDRCRGQKLRCPRNEQSKSEPCTRCLKIGVQCVTSSARPLGRPRRTEVAGRNTKFTKTRGTPSGTLDTGSTSPGLSSTTEGLYDLWMPGRLDANPVYLQDPSYVTSYNSENTLPSSTFEANAGYSFDADLGAHDDLFAIGPTMHLSQRAQYNFGLPAIAESHIPGPSLELLQPPDTLTALARLNGDIAKQISNVDVYFWGPVNTGQHCIDKLHQTEGNPVAEMLKSTSRLVDILEKLAPLSPPPKELIAGSVALGSTTSDSGNSSSASGRKQTSPRAPRSPAHSSSTSLSLLSTPVVLMLLSSYILLLELYSAIFSRVNGALSQIGDISNFLQGLPEVQVAGLPPVKAQLYAKIIIQIIDHNFDQLERLLGLPEEFGLSERTPDSKGDRKSWHLRQFNAEIVQS</sequence>